<gene>
    <name evidence="1" type="ORF">RQP52_24985</name>
</gene>
<evidence type="ECO:0000313" key="1">
    <source>
        <dbReference type="EMBL" id="MDU0204345.1"/>
    </source>
</evidence>
<dbReference type="EMBL" id="JAWCUD010000010">
    <property type="protein sequence ID" value="MDU0204345.1"/>
    <property type="molecule type" value="Genomic_DNA"/>
</dbReference>
<accession>A0ABU3RJ97</accession>
<comment type="caution">
    <text evidence="1">The sequence shown here is derived from an EMBL/GenBank/DDBJ whole genome shotgun (WGS) entry which is preliminary data.</text>
</comment>
<organism evidence="1 2">
    <name type="scientific">Paenibacillus violae</name>
    <dbReference type="NCBI Taxonomy" id="3077234"/>
    <lineage>
        <taxon>Bacteria</taxon>
        <taxon>Bacillati</taxon>
        <taxon>Bacillota</taxon>
        <taxon>Bacilli</taxon>
        <taxon>Bacillales</taxon>
        <taxon>Paenibacillaceae</taxon>
        <taxon>Paenibacillus</taxon>
    </lineage>
</organism>
<reference evidence="1 2" key="1">
    <citation type="submission" date="2023-10" db="EMBL/GenBank/DDBJ databases">
        <title>Paenibacillus strain PFR10 Genome sequencing and assembly.</title>
        <authorList>
            <person name="Kim I."/>
        </authorList>
    </citation>
    <scope>NUCLEOTIDE SEQUENCE [LARGE SCALE GENOMIC DNA]</scope>
    <source>
        <strain evidence="1 2">PFR10</strain>
    </source>
</reference>
<evidence type="ECO:0000313" key="2">
    <source>
        <dbReference type="Proteomes" id="UP001260980"/>
    </source>
</evidence>
<dbReference type="Proteomes" id="UP001260980">
    <property type="component" value="Unassembled WGS sequence"/>
</dbReference>
<keyword evidence="2" id="KW-1185">Reference proteome</keyword>
<dbReference type="RefSeq" id="WP_315954355.1">
    <property type="nucleotide sequence ID" value="NZ_JAWCUD010000010.1"/>
</dbReference>
<proteinExistence type="predicted"/>
<sequence>MEINLEATFTDRSTMEKTAEVLRSQGVLDIKFNYGGEPHTDDYAGGLLQSVDSFSAAEPSYALIVCVEKSRYRQAEDTIMKFGGQLH</sequence>
<protein>
    <submittedName>
        <fullName evidence="1">Uncharacterized protein</fullName>
    </submittedName>
</protein>
<name>A0ABU3RJ97_9BACL</name>